<gene>
    <name evidence="1" type="ORF">OG477_04625</name>
</gene>
<dbReference type="InterPro" id="IPR006357">
    <property type="entry name" value="HAD-SF_hydro_IIA"/>
</dbReference>
<keyword evidence="1" id="KW-0378">Hydrolase</keyword>
<dbReference type="Pfam" id="PF13242">
    <property type="entry name" value="Hydrolase_like"/>
    <property type="match status" value="1"/>
</dbReference>
<dbReference type="AlphaFoldDB" id="A0AAU1IA75"/>
<dbReference type="Pfam" id="PF13344">
    <property type="entry name" value="Hydrolase_6"/>
    <property type="match status" value="1"/>
</dbReference>
<dbReference type="SUPFAM" id="SSF56784">
    <property type="entry name" value="HAD-like"/>
    <property type="match status" value="1"/>
</dbReference>
<dbReference type="Gene3D" id="3.40.50.1000">
    <property type="entry name" value="HAD superfamily/HAD-like"/>
    <property type="match status" value="2"/>
</dbReference>
<accession>A0AAU1IA75</accession>
<organism evidence="1">
    <name type="scientific">Streptomyces sp. NBC_00180</name>
    <dbReference type="NCBI Taxonomy" id="2903632"/>
    <lineage>
        <taxon>Bacteria</taxon>
        <taxon>Bacillati</taxon>
        <taxon>Actinomycetota</taxon>
        <taxon>Actinomycetes</taxon>
        <taxon>Kitasatosporales</taxon>
        <taxon>Streptomycetaceae</taxon>
        <taxon>Streptomyces</taxon>
    </lineage>
</organism>
<reference evidence="1" key="1">
    <citation type="submission" date="2022-10" db="EMBL/GenBank/DDBJ databases">
        <title>The complete genomes of actinobacterial strains from the NBC collection.</title>
        <authorList>
            <person name="Joergensen T.S."/>
            <person name="Alvarez Arevalo M."/>
            <person name="Sterndorff E.B."/>
            <person name="Faurdal D."/>
            <person name="Vuksanovic O."/>
            <person name="Mourched A.-S."/>
            <person name="Charusanti P."/>
            <person name="Shaw S."/>
            <person name="Blin K."/>
            <person name="Weber T."/>
        </authorList>
    </citation>
    <scope>NUCLEOTIDE SEQUENCE</scope>
    <source>
        <strain evidence="1">NBC 00180</strain>
    </source>
</reference>
<name>A0AAU1IA75_9ACTN</name>
<dbReference type="GO" id="GO:0016791">
    <property type="term" value="F:phosphatase activity"/>
    <property type="evidence" value="ECO:0007669"/>
    <property type="project" value="TreeGrafter"/>
</dbReference>
<dbReference type="PANTHER" id="PTHR19288">
    <property type="entry name" value="4-NITROPHENYLPHOSPHATASE-RELATED"/>
    <property type="match status" value="1"/>
</dbReference>
<dbReference type="InterPro" id="IPR036412">
    <property type="entry name" value="HAD-like_sf"/>
</dbReference>
<dbReference type="NCBIfam" id="TIGR01460">
    <property type="entry name" value="HAD-SF-IIA"/>
    <property type="match status" value="1"/>
</dbReference>
<sequence>MESLRAVLIDIDGVLTVSWQPLPGAVEALREIREAGLGVALVTNTTSRTRASIARTLADAGFPVSAEDILTAPAVTAAYLAEHCPGARCVLLNSGDIGEDLEGVALVGDDEDGNEGAGPGGQSVPDVVVVGGAGPEFGYAALNRAFGHLQRGARLVAMHRNLYWRTDDGLQLDTGAFLAGLEKAARVEAEITGKPSAAFFEAALAHVGAGAGEAVMVGDDVESDVLAAQRAGVRGVLVRTGKYLPETHRAASGTPDHVIDSFADLPALLRELRGSAQQ</sequence>
<dbReference type="InterPro" id="IPR023214">
    <property type="entry name" value="HAD_sf"/>
</dbReference>
<evidence type="ECO:0000313" key="1">
    <source>
        <dbReference type="EMBL" id="WTP92002.1"/>
    </source>
</evidence>
<proteinExistence type="predicted"/>
<dbReference type="PANTHER" id="PTHR19288:SF46">
    <property type="entry name" value="HALOACID DEHALOGENASE-LIKE HYDROLASE DOMAIN-CONTAINING PROTEIN 2"/>
    <property type="match status" value="1"/>
</dbReference>
<protein>
    <submittedName>
        <fullName evidence="1">HAD-IIA family hydrolase</fullName>
    </submittedName>
</protein>
<dbReference type="EMBL" id="CP108140">
    <property type="protein sequence ID" value="WTP92002.1"/>
    <property type="molecule type" value="Genomic_DNA"/>
</dbReference>
<dbReference type="GO" id="GO:0005737">
    <property type="term" value="C:cytoplasm"/>
    <property type="evidence" value="ECO:0007669"/>
    <property type="project" value="TreeGrafter"/>
</dbReference>